<dbReference type="Proteomes" id="UP000008983">
    <property type="component" value="Unassembled WGS sequence"/>
</dbReference>
<evidence type="ECO:0000313" key="2">
    <source>
        <dbReference type="EMBL" id="EGR32397.1"/>
    </source>
</evidence>
<reference evidence="2 3" key="1">
    <citation type="submission" date="2011-07" db="EMBL/GenBank/DDBJ databases">
        <authorList>
            <person name="Coyne R."/>
            <person name="Brami D."/>
            <person name="Johnson J."/>
            <person name="Hostetler J."/>
            <person name="Hannick L."/>
            <person name="Clark T."/>
            <person name="Cassidy-Hanley D."/>
            <person name="Inman J."/>
        </authorList>
    </citation>
    <scope>NUCLEOTIDE SEQUENCE [LARGE SCALE GENOMIC DNA]</scope>
    <source>
        <strain evidence="2 3">G5</strain>
    </source>
</reference>
<dbReference type="AlphaFoldDB" id="G0QQW7"/>
<keyword evidence="1" id="KW-1133">Transmembrane helix</keyword>
<evidence type="ECO:0000313" key="3">
    <source>
        <dbReference type="Proteomes" id="UP000008983"/>
    </source>
</evidence>
<keyword evidence="1" id="KW-0812">Transmembrane</keyword>
<name>G0QQW7_ICHMU</name>
<dbReference type="InParanoid" id="G0QQW7"/>
<evidence type="ECO:0000256" key="1">
    <source>
        <dbReference type="SAM" id="Phobius"/>
    </source>
</evidence>
<evidence type="ECO:0008006" key="4">
    <source>
        <dbReference type="Google" id="ProtNLM"/>
    </source>
</evidence>
<feature type="transmembrane region" description="Helical" evidence="1">
    <location>
        <begin position="52"/>
        <end position="71"/>
    </location>
</feature>
<sequence length="131" mass="16109">MNLYTKEFFRQYQNYLELIKNPIFKIYKSFLIREILQFNQLEIILISYLKDFLVNFLLFLILKLILFHLFAYRILNFQQNHAMYQNIFLQYLIQILQSIIILKSEFVSFFLSIRIKIIQVHFSFLVLIDPL</sequence>
<dbReference type="RefSeq" id="XP_004035883.1">
    <property type="nucleotide sequence ID" value="XM_004035835.1"/>
</dbReference>
<keyword evidence="3" id="KW-1185">Reference proteome</keyword>
<gene>
    <name evidence="2" type="ORF">IMG5_084950</name>
</gene>
<organism evidence="2 3">
    <name type="scientific">Ichthyophthirius multifiliis</name>
    <name type="common">White spot disease agent</name>
    <name type="synonym">Ich</name>
    <dbReference type="NCBI Taxonomy" id="5932"/>
    <lineage>
        <taxon>Eukaryota</taxon>
        <taxon>Sar</taxon>
        <taxon>Alveolata</taxon>
        <taxon>Ciliophora</taxon>
        <taxon>Intramacronucleata</taxon>
        <taxon>Oligohymenophorea</taxon>
        <taxon>Hymenostomatida</taxon>
        <taxon>Ophryoglenina</taxon>
        <taxon>Ichthyophthirius</taxon>
    </lineage>
</organism>
<proteinExistence type="predicted"/>
<dbReference type="GeneID" id="14908548"/>
<dbReference type="EMBL" id="GL983687">
    <property type="protein sequence ID" value="EGR32397.1"/>
    <property type="molecule type" value="Genomic_DNA"/>
</dbReference>
<accession>G0QQW7</accession>
<keyword evidence="1" id="KW-0472">Membrane</keyword>
<protein>
    <recommendedName>
        <fullName evidence="4">Transmembrane protein</fullName>
    </recommendedName>
</protein>
<feature type="transmembrane region" description="Helical" evidence="1">
    <location>
        <begin position="91"/>
        <end position="113"/>
    </location>
</feature>